<protein>
    <submittedName>
        <fullName evidence="2">Uncharacterized protein</fullName>
    </submittedName>
</protein>
<reference evidence="2" key="1">
    <citation type="submission" date="2016-10" db="EMBL/GenBank/DDBJ databases">
        <title>Sequence of Gallionella enrichment culture.</title>
        <authorList>
            <person name="Poehlein A."/>
            <person name="Muehling M."/>
            <person name="Daniel R."/>
        </authorList>
    </citation>
    <scope>NUCLEOTIDE SEQUENCE</scope>
</reference>
<feature type="compositionally biased region" description="Polar residues" evidence="1">
    <location>
        <begin position="1"/>
        <end position="13"/>
    </location>
</feature>
<accession>A0A1J5QX25</accession>
<name>A0A1J5QX25_9ZZZZ</name>
<feature type="region of interest" description="Disordered" evidence="1">
    <location>
        <begin position="1"/>
        <end position="20"/>
    </location>
</feature>
<evidence type="ECO:0000313" key="2">
    <source>
        <dbReference type="EMBL" id="OIQ88120.1"/>
    </source>
</evidence>
<dbReference type="AlphaFoldDB" id="A0A1J5QX25"/>
<gene>
    <name evidence="2" type="ORF">GALL_300120</name>
</gene>
<organism evidence="2">
    <name type="scientific">mine drainage metagenome</name>
    <dbReference type="NCBI Taxonomy" id="410659"/>
    <lineage>
        <taxon>unclassified sequences</taxon>
        <taxon>metagenomes</taxon>
        <taxon>ecological metagenomes</taxon>
    </lineage>
</organism>
<sequence length="470" mass="54550">MEQTSEMQSGQGDKTSELDLSDEQFDEIVEIICEIDDPIELCECVYSTIESLLWRETDRDLLNAFSEKVGEVIGDIPFEAPAKDRETAIRDAARASLAILRNAREMRASRQSSETAPVAEEKTASSDDDEFYYLPPNLAHLLKHVEYTSPAPLEPMQKFETFRQLYETAIINKINNTLVFFHKQCDSTFRDLPRPFILSPAFSKNLQKAIEALIFPHIDSNHQVHILTPGVDWTNIDTQTFWTNRNTQLVRRKIRQLWARAWDELKLVKTAGEDGVAIAQIKENTKLLRSLLAPTTEDEYDIPRIANREILFFESMIDTPEDWLDSMNAIWQRCQDLYEQEIDPRVFQQKAREGALRDNILLACKEFPEQWGDFLVLLCHYVFPRISTRFLEQFTASLGTTDALREQRMPYLMRYLRLARINPKIKARELKEEEAWRSQSLELRNFLTGRAESKDLLHNKRVKSVSPNGV</sequence>
<comment type="caution">
    <text evidence="2">The sequence shown here is derived from an EMBL/GenBank/DDBJ whole genome shotgun (WGS) entry which is preliminary data.</text>
</comment>
<dbReference type="EMBL" id="MLJW01000387">
    <property type="protein sequence ID" value="OIQ88120.1"/>
    <property type="molecule type" value="Genomic_DNA"/>
</dbReference>
<evidence type="ECO:0000256" key="1">
    <source>
        <dbReference type="SAM" id="MobiDB-lite"/>
    </source>
</evidence>
<proteinExistence type="predicted"/>